<evidence type="ECO:0000256" key="3">
    <source>
        <dbReference type="ARBA" id="ARBA00023163"/>
    </source>
</evidence>
<dbReference type="PROSITE" id="PS50043">
    <property type="entry name" value="HTH_LUXR_2"/>
    <property type="match status" value="1"/>
</dbReference>
<evidence type="ECO:0000313" key="5">
    <source>
        <dbReference type="EMBL" id="CUK16671.1"/>
    </source>
</evidence>
<dbReference type="GO" id="GO:0003677">
    <property type="term" value="F:DNA binding"/>
    <property type="evidence" value="ECO:0007669"/>
    <property type="project" value="UniProtKB-KW"/>
</dbReference>
<dbReference type="EMBL" id="CYUD01000016">
    <property type="protein sequence ID" value="CUK16671.1"/>
    <property type="molecule type" value="Genomic_DNA"/>
</dbReference>
<dbReference type="SMART" id="SM00421">
    <property type="entry name" value="HTH_LUXR"/>
    <property type="match status" value="1"/>
</dbReference>
<dbReference type="CDD" id="cd06170">
    <property type="entry name" value="LuxR_C_like"/>
    <property type="match status" value="1"/>
</dbReference>
<dbReference type="PRINTS" id="PR00038">
    <property type="entry name" value="HTHLUXR"/>
</dbReference>
<reference evidence="6" key="1">
    <citation type="submission" date="2015-09" db="EMBL/GenBank/DDBJ databases">
        <authorList>
            <person name="Rodrigo-Torres L."/>
            <person name="Arahal D.R."/>
        </authorList>
    </citation>
    <scope>NUCLEOTIDE SEQUENCE [LARGE SCALE GENOMIC DNA]</scope>
    <source>
        <strain evidence="6">CECT 5091</strain>
    </source>
</reference>
<dbReference type="GO" id="GO:0006355">
    <property type="term" value="P:regulation of DNA-templated transcription"/>
    <property type="evidence" value="ECO:0007669"/>
    <property type="project" value="InterPro"/>
</dbReference>
<dbReference type="PANTHER" id="PTHR44688:SF16">
    <property type="entry name" value="DNA-BINDING TRANSCRIPTIONAL ACTIVATOR DEVR_DOSR"/>
    <property type="match status" value="1"/>
</dbReference>
<keyword evidence="3" id="KW-0804">Transcription</keyword>
<evidence type="ECO:0000313" key="6">
    <source>
        <dbReference type="Proteomes" id="UP000051260"/>
    </source>
</evidence>
<dbReference type="OrthoDB" id="343383at2"/>
<sequence length="255" mass="28752">MYDWMEEAGRVVEKIGTPEFPCALADGLRQVAPFDFTVVFGHVGTEAPIDLHDDFPKSKRRIFVEDYQAGPYVLDPFFLAATKPITPGLYRMRDIAPDRFYQGEYYRSYYKRTGLAEEIGYFIDIPGAGMIVVSLMRAEKPFSAKEIRHLHALWPLVRAACCKHWSDFPTMARGAAANGVSRRVDLAFQAFGDGVLTPREREVVEFTLKGHSAEAVGTILGISPGTVRIHRRNIYAKLRINSQGELFSKFIEKAL</sequence>
<evidence type="ECO:0000256" key="1">
    <source>
        <dbReference type="ARBA" id="ARBA00023015"/>
    </source>
</evidence>
<gene>
    <name evidence="5" type="ORF">RUE5091_04021</name>
</gene>
<dbReference type="InterPro" id="IPR000792">
    <property type="entry name" value="Tscrpt_reg_LuxR_C"/>
</dbReference>
<evidence type="ECO:0000259" key="4">
    <source>
        <dbReference type="PROSITE" id="PS50043"/>
    </source>
</evidence>
<proteinExistence type="predicted"/>
<keyword evidence="6" id="KW-1185">Reference proteome</keyword>
<dbReference type="Proteomes" id="UP000051260">
    <property type="component" value="Unassembled WGS sequence"/>
</dbReference>
<keyword evidence="2" id="KW-0238">DNA-binding</keyword>
<dbReference type="RefSeq" id="WP_112297204.1">
    <property type="nucleotide sequence ID" value="NZ_CYUD01000016.1"/>
</dbReference>
<dbReference type="PROSITE" id="PS00622">
    <property type="entry name" value="HTH_LUXR_1"/>
    <property type="match status" value="1"/>
</dbReference>
<accession>A0A0N7MAV5</accession>
<dbReference type="Gene3D" id="1.10.10.10">
    <property type="entry name" value="Winged helix-like DNA-binding domain superfamily/Winged helix DNA-binding domain"/>
    <property type="match status" value="1"/>
</dbReference>
<dbReference type="InterPro" id="IPR016032">
    <property type="entry name" value="Sig_transdc_resp-reg_C-effctor"/>
</dbReference>
<dbReference type="InterPro" id="IPR036388">
    <property type="entry name" value="WH-like_DNA-bd_sf"/>
</dbReference>
<dbReference type="AlphaFoldDB" id="A0A0N7MAV5"/>
<evidence type="ECO:0000256" key="2">
    <source>
        <dbReference type="ARBA" id="ARBA00023125"/>
    </source>
</evidence>
<dbReference type="STRING" id="1715692.RUE5091_04021"/>
<dbReference type="SUPFAM" id="SSF46894">
    <property type="entry name" value="C-terminal effector domain of the bipartite response regulators"/>
    <property type="match status" value="1"/>
</dbReference>
<dbReference type="PANTHER" id="PTHR44688">
    <property type="entry name" value="DNA-BINDING TRANSCRIPTIONAL ACTIVATOR DEVR_DOSR"/>
    <property type="match status" value="1"/>
</dbReference>
<keyword evidence="1" id="KW-0805">Transcription regulation</keyword>
<dbReference type="Pfam" id="PF00196">
    <property type="entry name" value="GerE"/>
    <property type="match status" value="1"/>
</dbReference>
<organism evidence="5 6">
    <name type="scientific">Ruegeria denitrificans</name>
    <dbReference type="NCBI Taxonomy" id="1715692"/>
    <lineage>
        <taxon>Bacteria</taxon>
        <taxon>Pseudomonadati</taxon>
        <taxon>Pseudomonadota</taxon>
        <taxon>Alphaproteobacteria</taxon>
        <taxon>Rhodobacterales</taxon>
        <taxon>Roseobacteraceae</taxon>
        <taxon>Ruegeria</taxon>
    </lineage>
</organism>
<name>A0A0N7MAV5_9RHOB</name>
<feature type="domain" description="HTH luxR-type" evidence="4">
    <location>
        <begin position="189"/>
        <end position="254"/>
    </location>
</feature>
<protein>
    <submittedName>
        <fullName evidence="5">Response regulator FixJ</fullName>
    </submittedName>
</protein>